<dbReference type="UniPathway" id="UPA00340">
    <property type="reaction ID" value="UER00458"/>
</dbReference>
<dbReference type="eggNOG" id="COG0282">
    <property type="taxonomic scope" value="Bacteria"/>
</dbReference>
<dbReference type="Gene3D" id="3.30.420.40">
    <property type="match status" value="2"/>
</dbReference>
<keyword evidence="2 6" id="KW-0808">Transferase</keyword>
<evidence type="ECO:0000256" key="1">
    <source>
        <dbReference type="ARBA" id="ARBA00008748"/>
    </source>
</evidence>
<dbReference type="Pfam" id="PF00871">
    <property type="entry name" value="Acetate_kinase"/>
    <property type="match status" value="1"/>
</dbReference>
<evidence type="ECO:0000256" key="6">
    <source>
        <dbReference type="HAMAP-Rule" id="MF_00020"/>
    </source>
</evidence>
<comment type="subcellular location">
    <subcellularLocation>
        <location evidence="6">Cytoplasm</location>
    </subcellularLocation>
</comment>
<evidence type="ECO:0000256" key="4">
    <source>
        <dbReference type="ARBA" id="ARBA00022777"/>
    </source>
</evidence>
<keyword evidence="4 6" id="KW-0418">Kinase</keyword>
<feature type="binding site" evidence="6">
    <location>
        <position position="382"/>
    </location>
    <ligand>
        <name>Mg(2+)</name>
        <dbReference type="ChEBI" id="CHEBI:18420"/>
    </ligand>
</feature>
<comment type="function">
    <text evidence="6">Catalyzes the formation of acetyl phosphate from acetate and ATP. Can also catalyze the reverse reaction.</text>
</comment>
<feature type="binding site" evidence="6">
    <location>
        <begin position="204"/>
        <end position="208"/>
    </location>
    <ligand>
        <name>ATP</name>
        <dbReference type="ChEBI" id="CHEBI:30616"/>
    </ligand>
</feature>
<dbReference type="GO" id="GO:0008776">
    <property type="term" value="F:acetate kinase activity"/>
    <property type="evidence" value="ECO:0007669"/>
    <property type="project" value="UniProtKB-UniRule"/>
</dbReference>
<dbReference type="InterPro" id="IPR043129">
    <property type="entry name" value="ATPase_NBD"/>
</dbReference>
<feature type="binding site" evidence="6">
    <location>
        <begin position="327"/>
        <end position="331"/>
    </location>
    <ligand>
        <name>ATP</name>
        <dbReference type="ChEBI" id="CHEBI:30616"/>
    </ligand>
</feature>
<dbReference type="PRINTS" id="PR00471">
    <property type="entry name" value="ACETATEKNASE"/>
</dbReference>
<dbReference type="Proteomes" id="UP000000496">
    <property type="component" value="Chromosome gsn.131"/>
</dbReference>
<dbReference type="HAMAP" id="MF_00020">
    <property type="entry name" value="Acetate_kinase"/>
    <property type="match status" value="1"/>
</dbReference>
<evidence type="ECO:0000313" key="8">
    <source>
        <dbReference type="EMBL" id="CCB89570.1"/>
    </source>
</evidence>
<feature type="binding site" evidence="6">
    <location>
        <begin position="279"/>
        <end position="281"/>
    </location>
    <ligand>
        <name>ATP</name>
        <dbReference type="ChEBI" id="CHEBI:30616"/>
    </ligand>
</feature>
<feature type="binding site" evidence="6">
    <location>
        <position position="87"/>
    </location>
    <ligand>
        <name>substrate</name>
    </ligand>
</feature>
<dbReference type="OrthoDB" id="9802453at2"/>
<evidence type="ECO:0000256" key="2">
    <source>
        <dbReference type="ARBA" id="ARBA00022679"/>
    </source>
</evidence>
<feature type="binding site" evidence="6">
    <location>
        <position position="15"/>
    </location>
    <ligand>
        <name>ATP</name>
        <dbReference type="ChEBI" id="CHEBI:30616"/>
    </ligand>
</feature>
<dbReference type="EMBL" id="FR872582">
    <property type="protein sequence ID" value="CCB89570.1"/>
    <property type="molecule type" value="Genomic_DNA"/>
</dbReference>
<dbReference type="PANTHER" id="PTHR21060">
    <property type="entry name" value="ACETATE KINASE"/>
    <property type="match status" value="1"/>
</dbReference>
<proteinExistence type="inferred from homology"/>
<dbReference type="GO" id="GO:0006083">
    <property type="term" value="P:acetate metabolic process"/>
    <property type="evidence" value="ECO:0007669"/>
    <property type="project" value="TreeGrafter"/>
</dbReference>
<dbReference type="InterPro" id="IPR023865">
    <property type="entry name" value="Aliphatic_acid_kinase_CS"/>
</dbReference>
<dbReference type="PIRSF" id="PIRSF000722">
    <property type="entry name" value="Acetate_prop_kin"/>
    <property type="match status" value="1"/>
</dbReference>
<dbReference type="GO" id="GO:0005737">
    <property type="term" value="C:cytoplasm"/>
    <property type="evidence" value="ECO:0007669"/>
    <property type="project" value="UniProtKB-SubCell"/>
</dbReference>
<dbReference type="KEGG" id="sng:SNE_A16930"/>
<name>F8L9N3_SIMNZ</name>
<comment type="similarity">
    <text evidence="1 6 7">Belongs to the acetokinase family.</text>
</comment>
<dbReference type="PROSITE" id="PS01076">
    <property type="entry name" value="ACETATE_KINASE_2"/>
    <property type="match status" value="1"/>
</dbReference>
<keyword evidence="5 6" id="KW-0067">ATP-binding</keyword>
<comment type="pathway">
    <text evidence="6">Metabolic intermediate biosynthesis; acetyl-CoA biosynthesis; acetyl-CoA from acetate: step 1/2.</text>
</comment>
<keyword evidence="3 6" id="KW-0547">Nucleotide-binding</keyword>
<dbReference type="RefSeq" id="WP_013944036.1">
    <property type="nucleotide sequence ID" value="NC_015713.1"/>
</dbReference>
<accession>F8L9N3</accession>
<dbReference type="GO" id="GO:0006085">
    <property type="term" value="P:acetyl-CoA biosynthetic process"/>
    <property type="evidence" value="ECO:0007669"/>
    <property type="project" value="UniProtKB-UniRule"/>
</dbReference>
<comment type="catalytic activity">
    <reaction evidence="6">
        <text>acetate + ATP = acetyl phosphate + ADP</text>
        <dbReference type="Rhea" id="RHEA:11352"/>
        <dbReference type="ChEBI" id="CHEBI:22191"/>
        <dbReference type="ChEBI" id="CHEBI:30089"/>
        <dbReference type="ChEBI" id="CHEBI:30616"/>
        <dbReference type="ChEBI" id="CHEBI:456216"/>
        <dbReference type="EC" id="2.7.2.1"/>
    </reaction>
</comment>
<comment type="cofactor">
    <cofactor evidence="6">
        <name>Mg(2+)</name>
        <dbReference type="ChEBI" id="CHEBI:18420"/>
    </cofactor>
    <cofactor evidence="6">
        <name>Mn(2+)</name>
        <dbReference type="ChEBI" id="CHEBI:29035"/>
    </cofactor>
    <text evidence="6">Mg(2+). Can also accept Mn(2+).</text>
</comment>
<organism evidence="8 9">
    <name type="scientific">Simkania negevensis (strain ATCC VR-1471 / DSM 27360 / Z)</name>
    <dbReference type="NCBI Taxonomy" id="331113"/>
    <lineage>
        <taxon>Bacteria</taxon>
        <taxon>Pseudomonadati</taxon>
        <taxon>Chlamydiota</taxon>
        <taxon>Chlamydiia</taxon>
        <taxon>Parachlamydiales</taxon>
        <taxon>Simkaniaceae</taxon>
        <taxon>Simkania</taxon>
    </lineage>
</organism>
<evidence type="ECO:0000256" key="5">
    <source>
        <dbReference type="ARBA" id="ARBA00022840"/>
    </source>
</evidence>
<keyword evidence="6" id="KW-0479">Metal-binding</keyword>
<dbReference type="HOGENOM" id="CLU_020352_0_1_0"/>
<dbReference type="AlphaFoldDB" id="F8L9N3"/>
<dbReference type="EC" id="2.7.2.1" evidence="6"/>
<keyword evidence="9" id="KW-1185">Reference proteome</keyword>
<dbReference type="NCBIfam" id="TIGR00016">
    <property type="entry name" value="ackA"/>
    <property type="match status" value="1"/>
</dbReference>
<dbReference type="SUPFAM" id="SSF53067">
    <property type="entry name" value="Actin-like ATPase domain"/>
    <property type="match status" value="2"/>
</dbReference>
<feature type="site" description="Transition state stabilizer" evidence="6">
    <location>
        <position position="176"/>
    </location>
</feature>
<evidence type="ECO:0000256" key="7">
    <source>
        <dbReference type="RuleBase" id="RU003835"/>
    </source>
</evidence>
<feature type="binding site" evidence="6">
    <location>
        <position position="8"/>
    </location>
    <ligand>
        <name>Mg(2+)</name>
        <dbReference type="ChEBI" id="CHEBI:18420"/>
    </ligand>
</feature>
<keyword evidence="6" id="KW-0963">Cytoplasm</keyword>
<evidence type="ECO:0000256" key="3">
    <source>
        <dbReference type="ARBA" id="ARBA00022741"/>
    </source>
</evidence>
<gene>
    <name evidence="6 8" type="primary">ackA</name>
    <name evidence="8" type="ordered locus">SNE_A16930</name>
</gene>
<dbReference type="STRING" id="331113.SNE_A16930"/>
<dbReference type="PANTHER" id="PTHR21060:SF15">
    <property type="entry name" value="ACETATE KINASE-RELATED"/>
    <property type="match status" value="1"/>
</dbReference>
<comment type="subunit">
    <text evidence="6">Homodimer.</text>
</comment>
<protein>
    <recommendedName>
        <fullName evidence="6">Acetate kinase</fullName>
        <ecNumber evidence="6">2.7.2.1</ecNumber>
    </recommendedName>
    <alternativeName>
        <fullName evidence="6">Acetokinase</fullName>
    </alternativeName>
</protein>
<dbReference type="GO" id="GO:0000287">
    <property type="term" value="F:magnesium ion binding"/>
    <property type="evidence" value="ECO:0007669"/>
    <property type="project" value="UniProtKB-UniRule"/>
</dbReference>
<evidence type="ECO:0000313" key="9">
    <source>
        <dbReference type="Proteomes" id="UP000000496"/>
    </source>
</evidence>
<dbReference type="CDD" id="cd24010">
    <property type="entry name" value="ASKHA_NBD_AcK_PK"/>
    <property type="match status" value="1"/>
</dbReference>
<feature type="site" description="Transition state stabilizer" evidence="6">
    <location>
        <position position="237"/>
    </location>
</feature>
<dbReference type="InterPro" id="IPR000890">
    <property type="entry name" value="Aliphatic_acid_kin_short-chain"/>
</dbReference>
<reference evidence="8 9" key="1">
    <citation type="journal article" date="2011" name="Mol. Biol. Evol.">
        <title>Unity in variety--the pan-genome of the Chlamydiae.</title>
        <authorList>
            <person name="Collingro A."/>
            <person name="Tischler P."/>
            <person name="Weinmaier T."/>
            <person name="Penz T."/>
            <person name="Heinz E."/>
            <person name="Brunham R.C."/>
            <person name="Read T.D."/>
            <person name="Bavoil P.M."/>
            <person name="Sachse K."/>
            <person name="Kahane S."/>
            <person name="Friedman M.G."/>
            <person name="Rattei T."/>
            <person name="Myers G.S."/>
            <person name="Horn M."/>
        </authorList>
    </citation>
    <scope>NUCLEOTIDE SEQUENCE [LARGE SCALE GENOMIC DNA]</scope>
    <source>
        <strain evidence="9">ATCC VR-1471 / Z</strain>
    </source>
</reference>
<dbReference type="InterPro" id="IPR004372">
    <property type="entry name" value="Ac/propionate_kinase"/>
</dbReference>
<sequence>MSSVFVLNCGSSSIKFQIVDPKTAKVFFQGIAENVQTDRCTLSWQIGNKKDKKSLLKSGYHDVIELVVQLLREHEDIEKKIVAIGHRVVHGAEEFIESVIIDEEVLTKIHDCSHLAPLHNPANALGIVVMQELFPKLPQVAVFDTAFHQTLPKYAFLYAIPYQYYEDYEVRRYGFHGTSHRYITQLAAETLGKKQEELSIISAHLGNGCSVCAIQDGKSIDTSMGLTPLEGLMMGQRSGDVDPGVIGYLAEKLQVEAQDVITMLNKMSGLLGVSGVSADLRMIKKAAEEGDGLAVLAIEMFCYRLAKYIASYFVPLGLPDALVFTGGIGENATFIRERVIEWLQPMGFAIDPVRNKDHGKKSKHVISPEGEQPLILVLPTNEELLIARDAINLVRGK</sequence>
<keyword evidence="6" id="KW-0460">Magnesium</keyword>
<feature type="active site" description="Proton donor/acceptor" evidence="6">
    <location>
        <position position="144"/>
    </location>
</feature>
<dbReference type="GO" id="GO:0005524">
    <property type="term" value="F:ATP binding"/>
    <property type="evidence" value="ECO:0007669"/>
    <property type="project" value="UniProtKB-KW"/>
</dbReference>